<feature type="binding site" evidence="7">
    <location>
        <position position="411"/>
    </location>
    <ligand>
        <name>ATP</name>
        <dbReference type="ChEBI" id="CHEBI:30616"/>
    </ligand>
</feature>
<feature type="binding site" evidence="7">
    <location>
        <position position="83"/>
    </location>
    <ligand>
        <name>sn-glycerol 3-phosphate</name>
        <dbReference type="ChEBI" id="CHEBI:57597"/>
    </ligand>
</feature>
<feature type="domain" description="Carbohydrate kinase FGGY N-terminal" evidence="9">
    <location>
        <begin position="5"/>
        <end position="252"/>
    </location>
</feature>
<evidence type="ECO:0000256" key="6">
    <source>
        <dbReference type="ARBA" id="ARBA00022840"/>
    </source>
</evidence>
<feature type="binding site" evidence="7">
    <location>
        <position position="267"/>
    </location>
    <ligand>
        <name>ADP</name>
        <dbReference type="ChEBI" id="CHEBI:456216"/>
    </ligand>
</feature>
<feature type="binding site" evidence="7">
    <location>
        <position position="84"/>
    </location>
    <ligand>
        <name>glycerol</name>
        <dbReference type="ChEBI" id="CHEBI:17754"/>
    </ligand>
</feature>
<feature type="binding site" evidence="7">
    <location>
        <position position="415"/>
    </location>
    <ligand>
        <name>ADP</name>
        <dbReference type="ChEBI" id="CHEBI:456216"/>
    </ligand>
</feature>
<name>A0ABU8WFX0_9BURK</name>
<dbReference type="Proteomes" id="UP001385892">
    <property type="component" value="Unassembled WGS sequence"/>
</dbReference>
<feature type="binding site" evidence="7">
    <location>
        <position position="13"/>
    </location>
    <ligand>
        <name>sn-glycerol 3-phosphate</name>
        <dbReference type="ChEBI" id="CHEBI:57597"/>
    </ligand>
</feature>
<dbReference type="RefSeq" id="WP_340340731.1">
    <property type="nucleotide sequence ID" value="NZ_JBBKZT010000001.1"/>
</dbReference>
<feature type="binding site" evidence="7">
    <location>
        <position position="310"/>
    </location>
    <ligand>
        <name>ATP</name>
        <dbReference type="ChEBI" id="CHEBI:30616"/>
    </ligand>
</feature>
<protein>
    <recommendedName>
        <fullName evidence="7">Glycerol kinase</fullName>
        <ecNumber evidence="7">2.7.1.30</ecNumber>
    </recommendedName>
    <alternativeName>
        <fullName evidence="7">ATP:glycerol 3-phosphotransferase</fullName>
    </alternativeName>
    <alternativeName>
        <fullName evidence="7">Glycerokinase</fullName>
        <shortName evidence="7">GK</shortName>
    </alternativeName>
</protein>
<keyword evidence="4 7" id="KW-0418">Kinase</keyword>
<evidence type="ECO:0000256" key="4">
    <source>
        <dbReference type="ARBA" id="ARBA00022777"/>
    </source>
</evidence>
<dbReference type="InterPro" id="IPR043129">
    <property type="entry name" value="ATPase_NBD"/>
</dbReference>
<dbReference type="InterPro" id="IPR018483">
    <property type="entry name" value="Carb_kinase_FGGY_CS"/>
</dbReference>
<feature type="binding site" evidence="7">
    <location>
        <position position="245"/>
    </location>
    <ligand>
        <name>glycerol</name>
        <dbReference type="ChEBI" id="CHEBI:17754"/>
    </ligand>
</feature>
<gene>
    <name evidence="7 11" type="primary">glpK</name>
    <name evidence="11" type="ORF">WKW82_02870</name>
</gene>
<feature type="binding site" evidence="7">
    <location>
        <position position="314"/>
    </location>
    <ligand>
        <name>ATP</name>
        <dbReference type="ChEBI" id="CHEBI:30616"/>
    </ligand>
</feature>
<dbReference type="InterPro" id="IPR018484">
    <property type="entry name" value="FGGY_N"/>
</dbReference>
<dbReference type="PROSITE" id="PS00445">
    <property type="entry name" value="FGGY_KINASES_2"/>
    <property type="match status" value="1"/>
</dbReference>
<feature type="binding site" evidence="7">
    <location>
        <position position="135"/>
    </location>
    <ligand>
        <name>glycerol</name>
        <dbReference type="ChEBI" id="CHEBI:17754"/>
    </ligand>
</feature>
<comment type="similarity">
    <text evidence="1 7 8">Belongs to the FGGY kinase family.</text>
</comment>
<evidence type="ECO:0000259" key="10">
    <source>
        <dbReference type="Pfam" id="PF02782"/>
    </source>
</evidence>
<evidence type="ECO:0000256" key="1">
    <source>
        <dbReference type="ARBA" id="ARBA00009156"/>
    </source>
</evidence>
<feature type="binding site" evidence="7">
    <location>
        <position position="411"/>
    </location>
    <ligand>
        <name>ADP</name>
        <dbReference type="ChEBI" id="CHEBI:456216"/>
    </ligand>
</feature>
<dbReference type="InterPro" id="IPR000577">
    <property type="entry name" value="Carb_kinase_FGGY"/>
</dbReference>
<evidence type="ECO:0000256" key="2">
    <source>
        <dbReference type="ARBA" id="ARBA00022679"/>
    </source>
</evidence>
<evidence type="ECO:0000256" key="8">
    <source>
        <dbReference type="RuleBase" id="RU003733"/>
    </source>
</evidence>
<keyword evidence="12" id="KW-1185">Reference proteome</keyword>
<dbReference type="SUPFAM" id="SSF53067">
    <property type="entry name" value="Actin-like ATPase domain"/>
    <property type="match status" value="2"/>
</dbReference>
<evidence type="ECO:0000256" key="7">
    <source>
        <dbReference type="HAMAP-Rule" id="MF_00186"/>
    </source>
</evidence>
<feature type="binding site" evidence="7">
    <location>
        <position position="246"/>
    </location>
    <ligand>
        <name>glycerol</name>
        <dbReference type="ChEBI" id="CHEBI:17754"/>
    </ligand>
</feature>
<keyword evidence="2 7" id="KW-0808">Transferase</keyword>
<organism evidence="11 12">
    <name type="scientific">Variovorax rhizosphaerae</name>
    <dbReference type="NCBI Taxonomy" id="1836200"/>
    <lineage>
        <taxon>Bacteria</taxon>
        <taxon>Pseudomonadati</taxon>
        <taxon>Pseudomonadota</taxon>
        <taxon>Betaproteobacteria</taxon>
        <taxon>Burkholderiales</taxon>
        <taxon>Comamonadaceae</taxon>
        <taxon>Variovorax</taxon>
    </lineage>
</organism>
<feature type="binding site" evidence="7">
    <location>
        <position position="135"/>
    </location>
    <ligand>
        <name>sn-glycerol 3-phosphate</name>
        <dbReference type="ChEBI" id="CHEBI:57597"/>
    </ligand>
</feature>
<dbReference type="PANTHER" id="PTHR10196">
    <property type="entry name" value="SUGAR KINASE"/>
    <property type="match status" value="1"/>
</dbReference>
<feature type="binding site" evidence="7">
    <location>
        <position position="14"/>
    </location>
    <ligand>
        <name>ATP</name>
        <dbReference type="ChEBI" id="CHEBI:30616"/>
    </ligand>
</feature>
<feature type="binding site" evidence="7">
    <location>
        <position position="267"/>
    </location>
    <ligand>
        <name>ATP</name>
        <dbReference type="ChEBI" id="CHEBI:30616"/>
    </ligand>
</feature>
<dbReference type="InterPro" id="IPR005999">
    <property type="entry name" value="Glycerol_kin"/>
</dbReference>
<dbReference type="CDD" id="cd07786">
    <property type="entry name" value="FGGY_EcGK_like"/>
    <property type="match status" value="1"/>
</dbReference>
<dbReference type="GO" id="GO:0004370">
    <property type="term" value="F:glycerol kinase activity"/>
    <property type="evidence" value="ECO:0007669"/>
    <property type="project" value="UniProtKB-EC"/>
</dbReference>
<comment type="caution">
    <text evidence="11">The sequence shown here is derived from an EMBL/GenBank/DDBJ whole genome shotgun (WGS) entry which is preliminary data.</text>
</comment>
<dbReference type="PANTHER" id="PTHR10196:SF69">
    <property type="entry name" value="GLYCEROL KINASE"/>
    <property type="match status" value="1"/>
</dbReference>
<comment type="catalytic activity">
    <reaction evidence="7">
        <text>glycerol + ATP = sn-glycerol 3-phosphate + ADP + H(+)</text>
        <dbReference type="Rhea" id="RHEA:21644"/>
        <dbReference type="ChEBI" id="CHEBI:15378"/>
        <dbReference type="ChEBI" id="CHEBI:17754"/>
        <dbReference type="ChEBI" id="CHEBI:30616"/>
        <dbReference type="ChEBI" id="CHEBI:57597"/>
        <dbReference type="ChEBI" id="CHEBI:456216"/>
        <dbReference type="EC" id="2.7.1.30"/>
    </reaction>
</comment>
<feature type="binding site" evidence="7">
    <location>
        <position position="13"/>
    </location>
    <ligand>
        <name>ADP</name>
        <dbReference type="ChEBI" id="CHEBI:456216"/>
    </ligand>
</feature>
<dbReference type="PROSITE" id="PS00933">
    <property type="entry name" value="FGGY_KINASES_1"/>
    <property type="match status" value="1"/>
</dbReference>
<dbReference type="EC" id="2.7.1.30" evidence="7"/>
<accession>A0ABU8WFX0</accession>
<evidence type="ECO:0000256" key="3">
    <source>
        <dbReference type="ARBA" id="ARBA00022741"/>
    </source>
</evidence>
<evidence type="ECO:0000313" key="12">
    <source>
        <dbReference type="Proteomes" id="UP001385892"/>
    </source>
</evidence>
<dbReference type="NCBIfam" id="NF000756">
    <property type="entry name" value="PRK00047.1"/>
    <property type="match status" value="1"/>
</dbReference>
<evidence type="ECO:0000256" key="5">
    <source>
        <dbReference type="ARBA" id="ARBA00022798"/>
    </source>
</evidence>
<dbReference type="EMBL" id="JBBKZT010000001">
    <property type="protein sequence ID" value="MEJ8845572.1"/>
    <property type="molecule type" value="Genomic_DNA"/>
</dbReference>
<evidence type="ECO:0000313" key="11">
    <source>
        <dbReference type="EMBL" id="MEJ8845572.1"/>
    </source>
</evidence>
<dbReference type="Gene3D" id="3.30.420.40">
    <property type="match status" value="2"/>
</dbReference>
<keyword evidence="3 7" id="KW-0547">Nucleotide-binding</keyword>
<feature type="domain" description="Carbohydrate kinase FGGY C-terminal" evidence="10">
    <location>
        <begin position="262"/>
        <end position="450"/>
    </location>
</feature>
<feature type="binding site" evidence="7">
    <location>
        <position position="13"/>
    </location>
    <ligand>
        <name>ATP</name>
        <dbReference type="ChEBI" id="CHEBI:30616"/>
    </ligand>
</feature>
<proteinExistence type="inferred from homology"/>
<comment type="function">
    <text evidence="7">Key enzyme in the regulation of glycerol uptake and metabolism. Catalyzes the phosphorylation of glycerol to yield sn-glycerol 3-phosphate.</text>
</comment>
<feature type="binding site" evidence="7">
    <location>
        <position position="245"/>
    </location>
    <ligand>
        <name>sn-glycerol 3-phosphate</name>
        <dbReference type="ChEBI" id="CHEBI:57597"/>
    </ligand>
</feature>
<feature type="binding site" evidence="7">
    <location>
        <position position="17"/>
    </location>
    <ligand>
        <name>ADP</name>
        <dbReference type="ChEBI" id="CHEBI:456216"/>
    </ligand>
</feature>
<sequence>MTKKYVLALDEGTSSARAILFDKAGEIVSIGQREFRQIYPNPGWVEHDPLEIWNVQLSAAREALLQANVRPEEIAAIGIANQRETCVVWDIATGLPIHNALVWQDRRTAGVCDELKAQGLESYVRETTGLVIDAYFSGTKIAWILDNVEGARERAERGELAAGTIDSWLIWNLTEGRAHVTDYSNASRTMLYDIYKAQWDDRLLAAVRVPRAVLPQVRNSSEVYGMSAAKFFDGVEIPVASAVGDQQGALFGQSCFQPGMVKCTYGTGCSLLMNTGAKPMPSRNNLLTTVAWGLDGKLEYALEGLIFTCGSVVQWLRDELKLIHLSSETELAARQVPDTNGAYFVPAFTGLSAPYWDQYARGALLGITRGTNRNHIIRAALESMAFQVRDVIGCMEADSGIALSDLNVDGGAVSNNFVMQFQADLLGVPVMRPKVVDTTARGAAFLAGLATGFWADQADLANAFALDRKFTPTMARAEADKRYAGWSRAVQRSRDWEQH</sequence>
<feature type="binding site" evidence="7">
    <location>
        <position position="310"/>
    </location>
    <ligand>
        <name>ADP</name>
        <dbReference type="ChEBI" id="CHEBI:456216"/>
    </ligand>
</feature>
<feature type="binding site" evidence="7">
    <location>
        <position position="83"/>
    </location>
    <ligand>
        <name>glycerol</name>
        <dbReference type="ChEBI" id="CHEBI:17754"/>
    </ligand>
</feature>
<feature type="binding site" evidence="7">
    <location>
        <position position="15"/>
    </location>
    <ligand>
        <name>ATP</name>
        <dbReference type="ChEBI" id="CHEBI:30616"/>
    </ligand>
</feature>
<dbReference type="Pfam" id="PF00370">
    <property type="entry name" value="FGGY_N"/>
    <property type="match status" value="1"/>
</dbReference>
<reference evidence="11 12" key="1">
    <citation type="submission" date="2024-03" db="EMBL/GenBank/DDBJ databases">
        <title>Novel species of the genus Variovorax.</title>
        <authorList>
            <person name="Liu Q."/>
            <person name="Xin Y.-H."/>
        </authorList>
    </citation>
    <scope>NUCLEOTIDE SEQUENCE [LARGE SCALE GENOMIC DNA]</scope>
    <source>
        <strain evidence="11 12">KACC 18900</strain>
    </source>
</reference>
<dbReference type="HAMAP" id="MF_00186">
    <property type="entry name" value="Glycerol_kin"/>
    <property type="match status" value="1"/>
</dbReference>
<dbReference type="PIRSF" id="PIRSF000538">
    <property type="entry name" value="GlpK"/>
    <property type="match status" value="1"/>
</dbReference>
<dbReference type="Pfam" id="PF02782">
    <property type="entry name" value="FGGY_C"/>
    <property type="match status" value="1"/>
</dbReference>
<dbReference type="NCBIfam" id="TIGR01311">
    <property type="entry name" value="glycerol_kin"/>
    <property type="match status" value="1"/>
</dbReference>
<keyword evidence="6 7" id="KW-0067">ATP-binding</keyword>
<dbReference type="InterPro" id="IPR018485">
    <property type="entry name" value="FGGY_C"/>
</dbReference>
<comment type="activity regulation">
    <text evidence="7">Inhibited by fructose 1,6-bisphosphate (FBP).</text>
</comment>
<evidence type="ECO:0000259" key="9">
    <source>
        <dbReference type="Pfam" id="PF00370"/>
    </source>
</evidence>
<feature type="binding site" evidence="7">
    <location>
        <position position="84"/>
    </location>
    <ligand>
        <name>sn-glycerol 3-phosphate</name>
        <dbReference type="ChEBI" id="CHEBI:57597"/>
    </ligand>
</feature>
<keyword evidence="5 7" id="KW-0319">Glycerol metabolism</keyword>
<comment type="pathway">
    <text evidence="7">Polyol metabolism; glycerol degradation via glycerol kinase pathway; sn-glycerol 3-phosphate from glycerol: step 1/1.</text>
</comment>